<dbReference type="AlphaFoldDB" id="A0A9N9DND3"/>
<comment type="caution">
    <text evidence="1">The sequence shown here is derived from an EMBL/GenBank/DDBJ whole genome shotgun (WGS) entry which is preliminary data.</text>
</comment>
<evidence type="ECO:0000313" key="2">
    <source>
        <dbReference type="Proteomes" id="UP000789570"/>
    </source>
</evidence>
<organism evidence="1 2">
    <name type="scientific">Funneliformis caledonium</name>
    <dbReference type="NCBI Taxonomy" id="1117310"/>
    <lineage>
        <taxon>Eukaryota</taxon>
        <taxon>Fungi</taxon>
        <taxon>Fungi incertae sedis</taxon>
        <taxon>Mucoromycota</taxon>
        <taxon>Glomeromycotina</taxon>
        <taxon>Glomeromycetes</taxon>
        <taxon>Glomerales</taxon>
        <taxon>Glomeraceae</taxon>
        <taxon>Funneliformis</taxon>
    </lineage>
</organism>
<sequence>MTTKKKVEGYYEGAVGYYEDTVKKLEEWKEDRLFAKEVNVGNYTIGEEGEVIEYLRCLVKVYSIEDKRKKLFQNMMNELFRYEMHLFSITDGYTTDGIILYTIKGNQCLEISGDVFREDIIIESLTSLILLVSILCYHDYIINILVILNALKAELTELKAYYNDVKLDKLDIELQSYFPYPHSF</sequence>
<evidence type="ECO:0000313" key="1">
    <source>
        <dbReference type="EMBL" id="CAG8641556.1"/>
    </source>
</evidence>
<dbReference type="Proteomes" id="UP000789570">
    <property type="component" value="Unassembled WGS sequence"/>
</dbReference>
<reference evidence="1" key="1">
    <citation type="submission" date="2021-06" db="EMBL/GenBank/DDBJ databases">
        <authorList>
            <person name="Kallberg Y."/>
            <person name="Tangrot J."/>
            <person name="Rosling A."/>
        </authorList>
    </citation>
    <scope>NUCLEOTIDE SEQUENCE</scope>
    <source>
        <strain evidence="1">UK204</strain>
    </source>
</reference>
<proteinExistence type="predicted"/>
<gene>
    <name evidence="1" type="ORF">FCALED_LOCUS10593</name>
</gene>
<keyword evidence="2" id="KW-1185">Reference proteome</keyword>
<accession>A0A9N9DND3</accession>
<name>A0A9N9DND3_9GLOM</name>
<dbReference type="EMBL" id="CAJVPQ010003971">
    <property type="protein sequence ID" value="CAG8641556.1"/>
    <property type="molecule type" value="Genomic_DNA"/>
</dbReference>
<protein>
    <submittedName>
        <fullName evidence="1">8961_t:CDS:1</fullName>
    </submittedName>
</protein>